<accession>A0ABY6P5B7</accession>
<proteinExistence type="predicted"/>
<protein>
    <submittedName>
        <fullName evidence="1">Uncharacterized protein</fullName>
    </submittedName>
</protein>
<evidence type="ECO:0000313" key="1">
    <source>
        <dbReference type="EMBL" id="UZJ26273.1"/>
    </source>
</evidence>
<name>A0ABY6P5B7_9NOCA</name>
<organism evidence="1 2">
    <name type="scientific">Rhodococcus antarcticus</name>
    <dbReference type="NCBI Taxonomy" id="2987751"/>
    <lineage>
        <taxon>Bacteria</taxon>
        <taxon>Bacillati</taxon>
        <taxon>Actinomycetota</taxon>
        <taxon>Actinomycetes</taxon>
        <taxon>Mycobacteriales</taxon>
        <taxon>Nocardiaceae</taxon>
        <taxon>Rhodococcus</taxon>
    </lineage>
</organism>
<evidence type="ECO:0000313" key="2">
    <source>
        <dbReference type="Proteomes" id="UP001164965"/>
    </source>
</evidence>
<dbReference type="Proteomes" id="UP001164965">
    <property type="component" value="Chromosome"/>
</dbReference>
<reference evidence="1" key="1">
    <citation type="submission" date="2022-10" db="EMBL/GenBank/DDBJ databases">
        <title>Rhodococcus sp.75.</title>
        <authorList>
            <person name="Sun M."/>
        </authorList>
    </citation>
    <scope>NUCLEOTIDE SEQUENCE</scope>
    <source>
        <strain evidence="1">75</strain>
    </source>
</reference>
<gene>
    <name evidence="1" type="ORF">RHODO2019_07675</name>
</gene>
<dbReference type="RefSeq" id="WP_265384377.1">
    <property type="nucleotide sequence ID" value="NZ_CP110615.1"/>
</dbReference>
<dbReference type="EMBL" id="CP110615">
    <property type="protein sequence ID" value="UZJ26273.1"/>
    <property type="molecule type" value="Genomic_DNA"/>
</dbReference>
<keyword evidence="2" id="KW-1185">Reference proteome</keyword>
<sequence length="57" mass="6228">MRNSQRVSCAPVPEQWLTPDGCYLLPMGPDGPNHGDWIDAWDATVEGRDAEAPDEGC</sequence>